<evidence type="ECO:0000313" key="2">
    <source>
        <dbReference type="EMBL" id="PBK78611.1"/>
    </source>
</evidence>
<keyword evidence="1" id="KW-0472">Membrane</keyword>
<dbReference type="EMBL" id="KZ293415">
    <property type="protein sequence ID" value="PBK78611.1"/>
    <property type="molecule type" value="Genomic_DNA"/>
</dbReference>
<dbReference type="Gene3D" id="2.20.70.10">
    <property type="match status" value="1"/>
</dbReference>
<dbReference type="AlphaFoldDB" id="A0A2H3C6B0"/>
<gene>
    <name evidence="2" type="ORF">ARMSODRAFT_968701</name>
</gene>
<feature type="transmembrane region" description="Helical" evidence="1">
    <location>
        <begin position="525"/>
        <end position="547"/>
    </location>
</feature>
<dbReference type="Proteomes" id="UP000218334">
    <property type="component" value="Unassembled WGS sequence"/>
</dbReference>
<evidence type="ECO:0000256" key="1">
    <source>
        <dbReference type="SAM" id="Phobius"/>
    </source>
</evidence>
<proteinExistence type="predicted"/>
<accession>A0A2H3C6B0</accession>
<dbReference type="InterPro" id="IPR001202">
    <property type="entry name" value="WW_dom"/>
</dbReference>
<name>A0A2H3C6B0_9AGAR</name>
<feature type="transmembrane region" description="Helical" evidence="1">
    <location>
        <begin position="495"/>
        <end position="513"/>
    </location>
</feature>
<evidence type="ECO:0000313" key="3">
    <source>
        <dbReference type="Proteomes" id="UP000218334"/>
    </source>
</evidence>
<evidence type="ECO:0008006" key="4">
    <source>
        <dbReference type="Google" id="ProtNLM"/>
    </source>
</evidence>
<dbReference type="CDD" id="cd00201">
    <property type="entry name" value="WW"/>
    <property type="match status" value="1"/>
</dbReference>
<reference evidence="3" key="1">
    <citation type="journal article" date="2017" name="Nat. Ecol. Evol.">
        <title>Genome expansion and lineage-specific genetic innovations in the forest pathogenic fungi Armillaria.</title>
        <authorList>
            <person name="Sipos G."/>
            <person name="Prasanna A.N."/>
            <person name="Walter M.C."/>
            <person name="O'Connor E."/>
            <person name="Balint B."/>
            <person name="Krizsan K."/>
            <person name="Kiss B."/>
            <person name="Hess J."/>
            <person name="Varga T."/>
            <person name="Slot J."/>
            <person name="Riley R."/>
            <person name="Boka B."/>
            <person name="Rigling D."/>
            <person name="Barry K."/>
            <person name="Lee J."/>
            <person name="Mihaltcheva S."/>
            <person name="LaButti K."/>
            <person name="Lipzen A."/>
            <person name="Waldron R."/>
            <person name="Moloney N.M."/>
            <person name="Sperisen C."/>
            <person name="Kredics L."/>
            <person name="Vagvoelgyi C."/>
            <person name="Patrignani A."/>
            <person name="Fitzpatrick D."/>
            <person name="Nagy I."/>
            <person name="Doyle S."/>
            <person name="Anderson J.B."/>
            <person name="Grigoriev I.V."/>
            <person name="Gueldener U."/>
            <person name="Muensterkoetter M."/>
            <person name="Nagy L.G."/>
        </authorList>
    </citation>
    <scope>NUCLEOTIDE SEQUENCE [LARGE SCALE GENOMIC DNA]</scope>
    <source>
        <strain evidence="3">28-4</strain>
    </source>
</reference>
<keyword evidence="1" id="KW-0812">Transmembrane</keyword>
<sequence length="588" mass="66590">MPSASAFESSCPQTRWTWIRQTLIEAALLSSAIKLHRLPSPVWTVWISSSLSRQASHSPPRRSRPILSRMILKVVGDQFIDETSPSLSGAAKVSEIVIPCTPPTRKPTLGPFDTHHIKAMLFASRPSHLLVLEIIICTEGRQCSSQVAESHESIVQPQGGTPESMYDWSIDEIEFEEYLPSSIGYYGRKTLIDGSTLPKFTVPAMLTDFSIVCRRILPQTGEEEVLPAGWTKHTHSDGKPYFYHDHDKIITGEWLYDRDIAEKVARYISILKDAISKRSELFGRVKSWHLYVEIAEYEWPGRRDDNLFLCRYYFVNHDAECIFWLSNCRLDGYLSELRGKMSPDLIRNVTMSKTSTVTRSIDTLKIMSKSIILAESKTSHSINSVANNGALISELDASEVAGKPTAYMMALLRDQILDYHGQRDTQTAWDDSVYGYDHNKRERTVPFRIAKLLLFYAPIEHYTSLNKLWVDRLVFKGQQAAVVEQIIYKLNLSNGMATVLLAVNMAFLAVPSVDDMGAHQQLSVTKILICFSVVVNLGSIIIGLFLIGHHTALKHADIITVTNDLERHWQRNLGFERLAIVTAFLRRF</sequence>
<keyword evidence="1" id="KW-1133">Transmembrane helix</keyword>
<organism evidence="2 3">
    <name type="scientific">Armillaria solidipes</name>
    <dbReference type="NCBI Taxonomy" id="1076256"/>
    <lineage>
        <taxon>Eukaryota</taxon>
        <taxon>Fungi</taxon>
        <taxon>Dikarya</taxon>
        <taxon>Basidiomycota</taxon>
        <taxon>Agaricomycotina</taxon>
        <taxon>Agaricomycetes</taxon>
        <taxon>Agaricomycetidae</taxon>
        <taxon>Agaricales</taxon>
        <taxon>Marasmiineae</taxon>
        <taxon>Physalacriaceae</taxon>
        <taxon>Armillaria</taxon>
    </lineage>
</organism>
<keyword evidence="3" id="KW-1185">Reference proteome</keyword>
<protein>
    <recommendedName>
        <fullName evidence="4">WW domain-containing protein</fullName>
    </recommendedName>
</protein>